<feature type="transmembrane region" description="Helical" evidence="6">
    <location>
        <begin position="482"/>
        <end position="501"/>
    </location>
</feature>
<keyword evidence="2 6" id="KW-0812">Transmembrane</keyword>
<evidence type="ECO:0000313" key="9">
    <source>
        <dbReference type="Proteomes" id="UP000193067"/>
    </source>
</evidence>
<evidence type="ECO:0000256" key="3">
    <source>
        <dbReference type="ARBA" id="ARBA00022989"/>
    </source>
</evidence>
<feature type="region of interest" description="Disordered" evidence="5">
    <location>
        <begin position="1"/>
        <end position="25"/>
    </location>
</feature>
<feature type="transmembrane region" description="Helical" evidence="6">
    <location>
        <begin position="65"/>
        <end position="82"/>
    </location>
</feature>
<evidence type="ECO:0000256" key="6">
    <source>
        <dbReference type="SAM" id="Phobius"/>
    </source>
</evidence>
<keyword evidence="3 6" id="KW-1133">Transmembrane helix</keyword>
<gene>
    <name evidence="8" type="ORF">PYCCODRAFT_1446937</name>
</gene>
<dbReference type="EMBL" id="KZ084130">
    <property type="protein sequence ID" value="OSC99153.1"/>
    <property type="molecule type" value="Genomic_DNA"/>
</dbReference>
<keyword evidence="9" id="KW-1185">Reference proteome</keyword>
<dbReference type="InterPro" id="IPR011701">
    <property type="entry name" value="MFS"/>
</dbReference>
<dbReference type="PANTHER" id="PTHR23501">
    <property type="entry name" value="MAJOR FACILITATOR SUPERFAMILY"/>
    <property type="match status" value="1"/>
</dbReference>
<dbReference type="AlphaFoldDB" id="A0A1Y2IER8"/>
<name>A0A1Y2IER8_TRAC3</name>
<feature type="compositionally biased region" description="Polar residues" evidence="5">
    <location>
        <begin position="1"/>
        <end position="10"/>
    </location>
</feature>
<dbReference type="PRINTS" id="PR01036">
    <property type="entry name" value="TCRTETB"/>
</dbReference>
<keyword evidence="4 6" id="KW-0472">Membrane</keyword>
<proteinExistence type="predicted"/>
<dbReference type="PANTHER" id="PTHR23501:SF102">
    <property type="entry name" value="DRUG TRANSPORTER, PUTATIVE (AFU_ORTHOLOGUE AFUA_3G08530)-RELATED"/>
    <property type="match status" value="1"/>
</dbReference>
<feature type="transmembrane region" description="Helical" evidence="6">
    <location>
        <begin position="119"/>
        <end position="140"/>
    </location>
</feature>
<dbReference type="Gene3D" id="1.20.1250.20">
    <property type="entry name" value="MFS general substrate transporter like domains"/>
    <property type="match status" value="1"/>
</dbReference>
<evidence type="ECO:0000259" key="7">
    <source>
        <dbReference type="PROSITE" id="PS50850"/>
    </source>
</evidence>
<dbReference type="InterPro" id="IPR036259">
    <property type="entry name" value="MFS_trans_sf"/>
</dbReference>
<feature type="domain" description="Major facilitator superfamily (MFS) profile" evidence="7">
    <location>
        <begin position="27"/>
        <end position="506"/>
    </location>
</feature>
<feature type="transmembrane region" description="Helical" evidence="6">
    <location>
        <begin position="443"/>
        <end position="462"/>
    </location>
</feature>
<evidence type="ECO:0000313" key="8">
    <source>
        <dbReference type="EMBL" id="OSC99153.1"/>
    </source>
</evidence>
<evidence type="ECO:0000256" key="5">
    <source>
        <dbReference type="SAM" id="MobiDB-lite"/>
    </source>
</evidence>
<dbReference type="GO" id="GO:0022857">
    <property type="term" value="F:transmembrane transporter activity"/>
    <property type="evidence" value="ECO:0007669"/>
    <property type="project" value="InterPro"/>
</dbReference>
<feature type="transmembrane region" description="Helical" evidence="6">
    <location>
        <begin position="33"/>
        <end position="53"/>
    </location>
</feature>
<dbReference type="SUPFAM" id="SSF103473">
    <property type="entry name" value="MFS general substrate transporter"/>
    <property type="match status" value="1"/>
</dbReference>
<feature type="transmembrane region" description="Helical" evidence="6">
    <location>
        <begin position="152"/>
        <end position="170"/>
    </location>
</feature>
<feature type="transmembrane region" description="Helical" evidence="6">
    <location>
        <begin position="223"/>
        <end position="242"/>
    </location>
</feature>
<protein>
    <submittedName>
        <fullName evidence="8">Mfs1.1</fullName>
    </submittedName>
</protein>
<comment type="subcellular location">
    <subcellularLocation>
        <location evidence="1">Membrane</location>
        <topology evidence="1">Multi-pass membrane protein</topology>
    </subcellularLocation>
</comment>
<feature type="transmembrane region" description="Helical" evidence="6">
    <location>
        <begin position="182"/>
        <end position="202"/>
    </location>
</feature>
<organism evidence="8 9">
    <name type="scientific">Trametes coccinea (strain BRFM310)</name>
    <name type="common">Pycnoporus coccineus</name>
    <dbReference type="NCBI Taxonomy" id="1353009"/>
    <lineage>
        <taxon>Eukaryota</taxon>
        <taxon>Fungi</taxon>
        <taxon>Dikarya</taxon>
        <taxon>Basidiomycota</taxon>
        <taxon>Agaricomycotina</taxon>
        <taxon>Agaricomycetes</taxon>
        <taxon>Polyporales</taxon>
        <taxon>Polyporaceae</taxon>
        <taxon>Trametes</taxon>
    </lineage>
</organism>
<feature type="transmembrane region" description="Helical" evidence="6">
    <location>
        <begin position="94"/>
        <end position="113"/>
    </location>
</feature>
<evidence type="ECO:0000256" key="2">
    <source>
        <dbReference type="ARBA" id="ARBA00022692"/>
    </source>
</evidence>
<evidence type="ECO:0000256" key="1">
    <source>
        <dbReference type="ARBA" id="ARBA00004141"/>
    </source>
</evidence>
<dbReference type="STRING" id="1353009.A0A1Y2IER8"/>
<dbReference type="GO" id="GO:0005886">
    <property type="term" value="C:plasma membrane"/>
    <property type="evidence" value="ECO:0007669"/>
    <property type="project" value="TreeGrafter"/>
</dbReference>
<feature type="transmembrane region" description="Helical" evidence="6">
    <location>
        <begin position="320"/>
        <end position="340"/>
    </location>
</feature>
<dbReference type="InterPro" id="IPR020846">
    <property type="entry name" value="MFS_dom"/>
</dbReference>
<dbReference type="OrthoDB" id="3437016at2759"/>
<feature type="transmembrane region" description="Helical" evidence="6">
    <location>
        <begin position="406"/>
        <end position="431"/>
    </location>
</feature>
<sequence>MADSNQQSRVTEVAPSSSNSSSSEPQARKGIRFWIILGSLVLGTFLCVLESYATSTALPTIVRDLHSGEFVWVASAYALSTLMLQSQMFGRRQVILGSLAVFIVGSALSGAAQSMNMLIAGRAVHGAGAGGITTLSQIILSDLVTLRERGTYNGLFGLTWAIGGGIGPIIGGSLAHHTIWRWIFYLNVPAGAVIALLLLFFLRLRKPPAVKRTFREVLGRVDLLGNLLLIGASCACAIALTWGGVQFAWQSPSVLVPLCLGVAGFCVWALYEWRFCSYPVVPAHLLLNRTSFSGSVSRHYLPVYYQACKDASPAASGIDLFGLCFSTGPMAIITGISVGKSKVYRVQLWVGWCLILVGVGLMNIITEDSNRSLSIGFQVVTGIGIGILYSAAYFPVLAPLPITSTAFALSFYVFLRSFAQIWGVTIGGALLQNELQRRLPLTVQNAIPGLNNVAYAVIPLIPTMAQPEKDLTRKAFAESLAIIWRMLTAVAGVGLIASFFMKGLPLHTQRDENWAVAVESERDVDDAEKPDA</sequence>
<evidence type="ECO:0000256" key="4">
    <source>
        <dbReference type="ARBA" id="ARBA00023136"/>
    </source>
</evidence>
<accession>A0A1Y2IER8</accession>
<dbReference type="Proteomes" id="UP000193067">
    <property type="component" value="Unassembled WGS sequence"/>
</dbReference>
<dbReference type="PROSITE" id="PS50850">
    <property type="entry name" value="MFS"/>
    <property type="match status" value="1"/>
</dbReference>
<feature type="transmembrane region" description="Helical" evidence="6">
    <location>
        <begin position="254"/>
        <end position="271"/>
    </location>
</feature>
<dbReference type="Pfam" id="PF07690">
    <property type="entry name" value="MFS_1"/>
    <property type="match status" value="1"/>
</dbReference>
<reference evidence="8 9" key="1">
    <citation type="journal article" date="2015" name="Biotechnol. Biofuels">
        <title>Enhanced degradation of softwood versus hardwood by the white-rot fungus Pycnoporus coccineus.</title>
        <authorList>
            <person name="Couturier M."/>
            <person name="Navarro D."/>
            <person name="Chevret D."/>
            <person name="Henrissat B."/>
            <person name="Piumi F."/>
            <person name="Ruiz-Duenas F.J."/>
            <person name="Martinez A.T."/>
            <person name="Grigoriev I.V."/>
            <person name="Riley R."/>
            <person name="Lipzen A."/>
            <person name="Berrin J.G."/>
            <person name="Master E.R."/>
            <person name="Rosso M.N."/>
        </authorList>
    </citation>
    <scope>NUCLEOTIDE SEQUENCE [LARGE SCALE GENOMIC DNA]</scope>
    <source>
        <strain evidence="8 9">BRFM310</strain>
    </source>
</reference>
<feature type="transmembrane region" description="Helical" evidence="6">
    <location>
        <begin position="346"/>
        <end position="366"/>
    </location>
</feature>
<feature type="transmembrane region" description="Helical" evidence="6">
    <location>
        <begin position="373"/>
        <end position="394"/>
    </location>
</feature>